<comment type="caution">
    <text evidence="1">The sequence shown here is derived from an EMBL/GenBank/DDBJ whole genome shotgun (WGS) entry which is preliminary data.</text>
</comment>
<organism evidence="1 2">
    <name type="scientific">Scophthalmus maximus</name>
    <name type="common">Turbot</name>
    <name type="synonym">Psetta maxima</name>
    <dbReference type="NCBI Taxonomy" id="52904"/>
    <lineage>
        <taxon>Eukaryota</taxon>
        <taxon>Metazoa</taxon>
        <taxon>Chordata</taxon>
        <taxon>Craniata</taxon>
        <taxon>Vertebrata</taxon>
        <taxon>Euteleostomi</taxon>
        <taxon>Actinopterygii</taxon>
        <taxon>Neopterygii</taxon>
        <taxon>Teleostei</taxon>
        <taxon>Neoteleostei</taxon>
        <taxon>Acanthomorphata</taxon>
        <taxon>Carangaria</taxon>
        <taxon>Pleuronectiformes</taxon>
        <taxon>Pleuronectoidei</taxon>
        <taxon>Scophthalmidae</taxon>
        <taxon>Scophthalmus</taxon>
    </lineage>
</organism>
<protein>
    <submittedName>
        <fullName evidence="1">Uncharacterized protein</fullName>
    </submittedName>
</protein>
<dbReference type="EMBL" id="VEVO01000011">
    <property type="protein sequence ID" value="KAF0034377.1"/>
    <property type="molecule type" value="Genomic_DNA"/>
</dbReference>
<evidence type="ECO:0000313" key="2">
    <source>
        <dbReference type="Proteomes" id="UP000438429"/>
    </source>
</evidence>
<dbReference type="AlphaFoldDB" id="A0A6A4SMF5"/>
<dbReference type="Proteomes" id="UP000438429">
    <property type="component" value="Unassembled WGS sequence"/>
</dbReference>
<proteinExistence type="predicted"/>
<reference evidence="1 2" key="1">
    <citation type="submission" date="2019-06" db="EMBL/GenBank/DDBJ databases">
        <title>Draft genomes of female and male turbot (Scophthalmus maximus).</title>
        <authorList>
            <person name="Xu H."/>
            <person name="Xu X.-W."/>
            <person name="Shao C."/>
            <person name="Chen S."/>
        </authorList>
    </citation>
    <scope>NUCLEOTIDE SEQUENCE [LARGE SCALE GENOMIC DNA]</scope>
    <source>
        <strain evidence="1">Ysfricsl-2016a</strain>
        <tissue evidence="1">Blood</tissue>
    </source>
</reference>
<accession>A0A6A4SMF5</accession>
<evidence type="ECO:0000313" key="1">
    <source>
        <dbReference type="EMBL" id="KAF0034377.1"/>
    </source>
</evidence>
<gene>
    <name evidence="1" type="ORF">F2P81_012135</name>
</gene>
<name>A0A6A4SMF5_SCOMX</name>
<sequence length="257" mass="28813">MDMQKKNTNVRRNRCDEFRWKLKISTGGSNKKGSDRGGGGDGGELARQNWMIDNLVRTQHGGGRGLIHYRIVTVSAEQKKKINALKETPCVFSVVTISTLIPESFHVSLQVHVNDKDNSDTIPSTFAVQSHTHHRKPRVASVLHIASVGYNTTAYNHQLYSTSGLMDFSSIRTLCMICIILCATSDFPPDNKCYCVCVKSSRIPDERLRQQFTAVRSLARSPPPDSLLFSPIVQVNILIVVRLNDIHIQLARLRIDE</sequence>